<gene>
    <name evidence="1" type="ORF">SCALOS_LOCUS1506</name>
</gene>
<keyword evidence="2" id="KW-1185">Reference proteome</keyword>
<accession>A0ACA9K8M7</accession>
<sequence length="274" mass="32319">MTAVLRSIKYLDFTVPDEYNTYVYFKKVEARFWQLKHYLSFRLKNDEIILPLSTVYNDWQTSLQLISQNSIKKISSSITSLCKDFLDICETFEGSFIKQNCNEEILPNISNEKRTMEDNEETLPNEKRIRHDFQEHEEVFKHEDEVLMNFLNEESETEEEICQPEAEQMESTAFDIPIFFGILDLSGEDKEVKKLFTDNEWSEMKSDFNKTVEFKDIDEKDELYNLFDKIEQAIEKKSDDLITEIDKCTIEREIQSLASAVITNSTKNLTDLLI</sequence>
<protein>
    <submittedName>
        <fullName evidence="1">9527_t:CDS:1</fullName>
    </submittedName>
</protein>
<dbReference type="Proteomes" id="UP000789860">
    <property type="component" value="Unassembled WGS sequence"/>
</dbReference>
<organism evidence="1 2">
    <name type="scientific">Scutellospora calospora</name>
    <dbReference type="NCBI Taxonomy" id="85575"/>
    <lineage>
        <taxon>Eukaryota</taxon>
        <taxon>Fungi</taxon>
        <taxon>Fungi incertae sedis</taxon>
        <taxon>Mucoromycota</taxon>
        <taxon>Glomeromycotina</taxon>
        <taxon>Glomeromycetes</taxon>
        <taxon>Diversisporales</taxon>
        <taxon>Gigasporaceae</taxon>
        <taxon>Scutellospora</taxon>
    </lineage>
</organism>
<dbReference type="EMBL" id="CAJVPM010001051">
    <property type="protein sequence ID" value="CAG8458440.1"/>
    <property type="molecule type" value="Genomic_DNA"/>
</dbReference>
<evidence type="ECO:0000313" key="2">
    <source>
        <dbReference type="Proteomes" id="UP000789860"/>
    </source>
</evidence>
<evidence type="ECO:0000313" key="1">
    <source>
        <dbReference type="EMBL" id="CAG8458440.1"/>
    </source>
</evidence>
<reference evidence="1" key="1">
    <citation type="submission" date="2021-06" db="EMBL/GenBank/DDBJ databases">
        <authorList>
            <person name="Kallberg Y."/>
            <person name="Tangrot J."/>
            <person name="Rosling A."/>
        </authorList>
    </citation>
    <scope>NUCLEOTIDE SEQUENCE</scope>
    <source>
        <strain evidence="1">AU212A</strain>
    </source>
</reference>
<name>A0ACA9K8M7_9GLOM</name>
<comment type="caution">
    <text evidence="1">The sequence shown here is derived from an EMBL/GenBank/DDBJ whole genome shotgun (WGS) entry which is preliminary data.</text>
</comment>
<proteinExistence type="predicted"/>